<dbReference type="VEuPathDB" id="VectorBase:LOC119178586"/>
<feature type="compositionally biased region" description="Basic and acidic residues" evidence="1">
    <location>
        <begin position="130"/>
        <end position="145"/>
    </location>
</feature>
<organism evidence="2 3">
    <name type="scientific">Rhipicephalus microplus</name>
    <name type="common">Cattle tick</name>
    <name type="synonym">Boophilus microplus</name>
    <dbReference type="NCBI Taxonomy" id="6941"/>
    <lineage>
        <taxon>Eukaryota</taxon>
        <taxon>Metazoa</taxon>
        <taxon>Ecdysozoa</taxon>
        <taxon>Arthropoda</taxon>
        <taxon>Chelicerata</taxon>
        <taxon>Arachnida</taxon>
        <taxon>Acari</taxon>
        <taxon>Parasitiformes</taxon>
        <taxon>Ixodida</taxon>
        <taxon>Ixodoidea</taxon>
        <taxon>Ixodidae</taxon>
        <taxon>Rhipicephalinae</taxon>
        <taxon>Rhipicephalus</taxon>
        <taxon>Boophilus</taxon>
    </lineage>
</organism>
<protein>
    <submittedName>
        <fullName evidence="2">Uncharacterized protein</fullName>
    </submittedName>
</protein>
<gene>
    <name evidence="2" type="ORF">HPB51_013055</name>
</gene>
<reference evidence="2" key="2">
    <citation type="submission" date="2021-09" db="EMBL/GenBank/DDBJ databases">
        <authorList>
            <person name="Jia N."/>
            <person name="Wang J."/>
            <person name="Shi W."/>
            <person name="Du L."/>
            <person name="Sun Y."/>
            <person name="Zhan W."/>
            <person name="Jiang J."/>
            <person name="Wang Q."/>
            <person name="Zhang B."/>
            <person name="Ji P."/>
            <person name="Sakyi L.B."/>
            <person name="Cui X."/>
            <person name="Yuan T."/>
            <person name="Jiang B."/>
            <person name="Yang W."/>
            <person name="Lam T.T.-Y."/>
            <person name="Chang Q."/>
            <person name="Ding S."/>
            <person name="Wang X."/>
            <person name="Zhu J."/>
            <person name="Ruan X."/>
            <person name="Zhao L."/>
            <person name="Wei J."/>
            <person name="Que T."/>
            <person name="Du C."/>
            <person name="Cheng J."/>
            <person name="Dai P."/>
            <person name="Han X."/>
            <person name="Huang E."/>
            <person name="Gao Y."/>
            <person name="Liu J."/>
            <person name="Shao H."/>
            <person name="Ye R."/>
            <person name="Li L."/>
            <person name="Wei W."/>
            <person name="Wang X."/>
            <person name="Wang C."/>
            <person name="Huo Q."/>
            <person name="Li W."/>
            <person name="Guo W."/>
            <person name="Chen H."/>
            <person name="Chen S."/>
            <person name="Zhou L."/>
            <person name="Zhou L."/>
            <person name="Ni X."/>
            <person name="Tian J."/>
            <person name="Zhou Y."/>
            <person name="Sheng Y."/>
            <person name="Liu T."/>
            <person name="Pan Y."/>
            <person name="Xia L."/>
            <person name="Li J."/>
            <person name="Zhao F."/>
            <person name="Cao W."/>
        </authorList>
    </citation>
    <scope>NUCLEOTIDE SEQUENCE</scope>
    <source>
        <strain evidence="2">Rmic-2018</strain>
        <tissue evidence="2">Larvae</tissue>
    </source>
</reference>
<evidence type="ECO:0000256" key="1">
    <source>
        <dbReference type="SAM" id="MobiDB-lite"/>
    </source>
</evidence>
<dbReference type="Proteomes" id="UP000821866">
    <property type="component" value="Chromosome 1"/>
</dbReference>
<dbReference type="EMBL" id="JABSTU010000001">
    <property type="protein sequence ID" value="KAH8040885.1"/>
    <property type="molecule type" value="Genomic_DNA"/>
</dbReference>
<evidence type="ECO:0000313" key="2">
    <source>
        <dbReference type="EMBL" id="KAH8040885.1"/>
    </source>
</evidence>
<dbReference type="AlphaFoldDB" id="A0A9J6F3V8"/>
<accession>A0A9J6F3V8</accession>
<name>A0A9J6F3V8_RHIMP</name>
<feature type="compositionally biased region" description="Polar residues" evidence="1">
    <location>
        <begin position="61"/>
        <end position="70"/>
    </location>
</feature>
<sequence>MAAVVASGHAQSGGGGDEAKAAKDTNGSYAQAAARVSSREPAAVSNGLTEGSNGAPAQDLGLSSNMVRPSSCAQVAAEVPRTNPWVKRNAQAGCSASRAAGGHPGAFSRKADEDWPSLGPAAAAAQNEASHQHSEDEDSAKENRDGATSTTPDSSARNTPRSGPRKEAAFTIDVVSMMQNVTVGASGSSICCERSCPININNAKNHIPLGMVDIGYKPQQIIKNSQDPITRKLRMTVSSARHKYGAYFLAQKKQDLEASKQRH</sequence>
<reference evidence="2" key="1">
    <citation type="journal article" date="2020" name="Cell">
        <title>Large-Scale Comparative Analyses of Tick Genomes Elucidate Their Genetic Diversity and Vector Capacities.</title>
        <authorList>
            <consortium name="Tick Genome and Microbiome Consortium (TIGMIC)"/>
            <person name="Jia N."/>
            <person name="Wang J."/>
            <person name="Shi W."/>
            <person name="Du L."/>
            <person name="Sun Y."/>
            <person name="Zhan W."/>
            <person name="Jiang J.F."/>
            <person name="Wang Q."/>
            <person name="Zhang B."/>
            <person name="Ji P."/>
            <person name="Bell-Sakyi L."/>
            <person name="Cui X.M."/>
            <person name="Yuan T.T."/>
            <person name="Jiang B.G."/>
            <person name="Yang W.F."/>
            <person name="Lam T.T."/>
            <person name="Chang Q.C."/>
            <person name="Ding S.J."/>
            <person name="Wang X.J."/>
            <person name="Zhu J.G."/>
            <person name="Ruan X.D."/>
            <person name="Zhao L."/>
            <person name="Wei J.T."/>
            <person name="Ye R.Z."/>
            <person name="Que T.C."/>
            <person name="Du C.H."/>
            <person name="Zhou Y.H."/>
            <person name="Cheng J.X."/>
            <person name="Dai P.F."/>
            <person name="Guo W.B."/>
            <person name="Han X.H."/>
            <person name="Huang E.J."/>
            <person name="Li L.F."/>
            <person name="Wei W."/>
            <person name="Gao Y.C."/>
            <person name="Liu J.Z."/>
            <person name="Shao H.Z."/>
            <person name="Wang X."/>
            <person name="Wang C.C."/>
            <person name="Yang T.C."/>
            <person name="Huo Q.B."/>
            <person name="Li W."/>
            <person name="Chen H.Y."/>
            <person name="Chen S.E."/>
            <person name="Zhou L.G."/>
            <person name="Ni X.B."/>
            <person name="Tian J.H."/>
            <person name="Sheng Y."/>
            <person name="Liu T."/>
            <person name="Pan Y.S."/>
            <person name="Xia L.Y."/>
            <person name="Li J."/>
            <person name="Zhao F."/>
            <person name="Cao W.C."/>
        </authorList>
    </citation>
    <scope>NUCLEOTIDE SEQUENCE</scope>
    <source>
        <strain evidence="2">Rmic-2018</strain>
    </source>
</reference>
<evidence type="ECO:0000313" key="3">
    <source>
        <dbReference type="Proteomes" id="UP000821866"/>
    </source>
</evidence>
<feature type="region of interest" description="Disordered" evidence="1">
    <location>
        <begin position="1"/>
        <end position="70"/>
    </location>
</feature>
<comment type="caution">
    <text evidence="2">The sequence shown here is derived from an EMBL/GenBank/DDBJ whole genome shotgun (WGS) entry which is preliminary data.</text>
</comment>
<feature type="compositionally biased region" description="Polar residues" evidence="1">
    <location>
        <begin position="146"/>
        <end position="161"/>
    </location>
</feature>
<proteinExistence type="predicted"/>
<feature type="region of interest" description="Disordered" evidence="1">
    <location>
        <begin position="95"/>
        <end position="166"/>
    </location>
</feature>
<keyword evidence="3" id="KW-1185">Reference proteome</keyword>